<dbReference type="PROSITE" id="PS50088">
    <property type="entry name" value="ANK_REPEAT"/>
    <property type="match status" value="2"/>
</dbReference>
<dbReference type="PROSITE" id="PS50297">
    <property type="entry name" value="ANK_REP_REGION"/>
    <property type="match status" value="1"/>
</dbReference>
<dbReference type="InParanoid" id="A2FR37"/>
<evidence type="ECO:0000256" key="2">
    <source>
        <dbReference type="ARBA" id="ARBA00023043"/>
    </source>
</evidence>
<dbReference type="OrthoDB" id="194358at2759"/>
<reference evidence="4" key="2">
    <citation type="journal article" date="2007" name="Science">
        <title>Draft genome sequence of the sexually transmitted pathogen Trichomonas vaginalis.</title>
        <authorList>
            <person name="Carlton J.M."/>
            <person name="Hirt R.P."/>
            <person name="Silva J.C."/>
            <person name="Delcher A.L."/>
            <person name="Schatz M."/>
            <person name="Zhao Q."/>
            <person name="Wortman J.R."/>
            <person name="Bidwell S.L."/>
            <person name="Alsmark U.C.M."/>
            <person name="Besteiro S."/>
            <person name="Sicheritz-Ponten T."/>
            <person name="Noel C.J."/>
            <person name="Dacks J.B."/>
            <person name="Foster P.G."/>
            <person name="Simillion C."/>
            <person name="Van de Peer Y."/>
            <person name="Miranda-Saavedra D."/>
            <person name="Barton G.J."/>
            <person name="Westrop G.D."/>
            <person name="Mueller S."/>
            <person name="Dessi D."/>
            <person name="Fiori P.L."/>
            <person name="Ren Q."/>
            <person name="Paulsen I."/>
            <person name="Zhang H."/>
            <person name="Bastida-Corcuera F.D."/>
            <person name="Simoes-Barbosa A."/>
            <person name="Brown M.T."/>
            <person name="Hayes R.D."/>
            <person name="Mukherjee M."/>
            <person name="Okumura C.Y."/>
            <person name="Schneider R."/>
            <person name="Smith A.J."/>
            <person name="Vanacova S."/>
            <person name="Villalvazo M."/>
            <person name="Haas B.J."/>
            <person name="Pertea M."/>
            <person name="Feldblyum T.V."/>
            <person name="Utterback T.R."/>
            <person name="Shu C.L."/>
            <person name="Osoegawa K."/>
            <person name="de Jong P.J."/>
            <person name="Hrdy I."/>
            <person name="Horvathova L."/>
            <person name="Zubacova Z."/>
            <person name="Dolezal P."/>
            <person name="Malik S.B."/>
            <person name="Logsdon J.M. Jr."/>
            <person name="Henze K."/>
            <person name="Gupta A."/>
            <person name="Wang C.C."/>
            <person name="Dunne R.L."/>
            <person name="Upcroft J.A."/>
            <person name="Upcroft P."/>
            <person name="White O."/>
            <person name="Salzberg S.L."/>
            <person name="Tang P."/>
            <person name="Chiu C.-H."/>
            <person name="Lee Y.-S."/>
            <person name="Embley T.M."/>
            <person name="Coombs G.H."/>
            <person name="Mottram J.C."/>
            <person name="Tachezy J."/>
            <person name="Fraser-Liggett C.M."/>
            <person name="Johnson P.J."/>
        </authorList>
    </citation>
    <scope>NUCLEOTIDE SEQUENCE [LARGE SCALE GENOMIC DNA]</scope>
    <source>
        <strain evidence="4">G3</strain>
    </source>
</reference>
<dbReference type="VEuPathDB" id="TrichDB:TVAG_421500"/>
<dbReference type="PANTHER" id="PTHR24198">
    <property type="entry name" value="ANKYRIN REPEAT AND PROTEIN KINASE DOMAIN-CONTAINING PROTEIN"/>
    <property type="match status" value="1"/>
</dbReference>
<gene>
    <name evidence="4" type="ORF">TVAG_421500</name>
</gene>
<dbReference type="Pfam" id="PF12796">
    <property type="entry name" value="Ank_2"/>
    <property type="match status" value="1"/>
</dbReference>
<protein>
    <submittedName>
        <fullName evidence="4">Ankyrin repeat protein, putative</fullName>
    </submittedName>
</protein>
<proteinExistence type="predicted"/>
<dbReference type="EMBL" id="DS113956">
    <property type="protein sequence ID" value="EAX92626.1"/>
    <property type="molecule type" value="Genomic_DNA"/>
</dbReference>
<dbReference type="Pfam" id="PF00023">
    <property type="entry name" value="Ank"/>
    <property type="match status" value="1"/>
</dbReference>
<evidence type="ECO:0000256" key="1">
    <source>
        <dbReference type="ARBA" id="ARBA00022737"/>
    </source>
</evidence>
<dbReference type="Gene3D" id="1.25.40.20">
    <property type="entry name" value="Ankyrin repeat-containing domain"/>
    <property type="match status" value="1"/>
</dbReference>
<evidence type="ECO:0000256" key="3">
    <source>
        <dbReference type="PROSITE-ProRule" id="PRU00023"/>
    </source>
</evidence>
<dbReference type="VEuPathDB" id="TrichDB:TVAGG3_0031590"/>
<reference evidence="4" key="1">
    <citation type="submission" date="2006-10" db="EMBL/GenBank/DDBJ databases">
        <authorList>
            <person name="Amadeo P."/>
            <person name="Zhao Q."/>
            <person name="Wortman J."/>
            <person name="Fraser-Liggett C."/>
            <person name="Carlton J."/>
        </authorList>
    </citation>
    <scope>NUCLEOTIDE SEQUENCE</scope>
    <source>
        <strain evidence="4">G3</strain>
    </source>
</reference>
<organism evidence="4 5">
    <name type="scientific">Trichomonas vaginalis (strain ATCC PRA-98 / G3)</name>
    <dbReference type="NCBI Taxonomy" id="412133"/>
    <lineage>
        <taxon>Eukaryota</taxon>
        <taxon>Metamonada</taxon>
        <taxon>Parabasalia</taxon>
        <taxon>Trichomonadida</taxon>
        <taxon>Trichomonadidae</taxon>
        <taxon>Trichomonas</taxon>
    </lineage>
</organism>
<dbReference type="Proteomes" id="UP000001542">
    <property type="component" value="Unassembled WGS sequence"/>
</dbReference>
<dbReference type="InterPro" id="IPR002110">
    <property type="entry name" value="Ankyrin_rpt"/>
</dbReference>
<dbReference type="RefSeq" id="XP_001305556.1">
    <property type="nucleotide sequence ID" value="XM_001305555.1"/>
</dbReference>
<sequence length="200" mass="22890">MKSPAIKGENIGSDEEDEWGLEPRIYRSSALKDNELCKAFFYAARMNNLELVKLLFKRFQYKDDVKEGKFNALTMACKNSNKEMALLLLKHGADINNTAKEFAERDSSALCEAIRANNMELTKILLKKGADVNWAMHCEGHETVRTPINLASNLSLDYVKLLYENGFNSNGMEMSYQCLFLVCKIVTFNNKKIFIKKTFF</sequence>
<keyword evidence="2 3" id="KW-0040">ANK repeat</keyword>
<dbReference type="PANTHER" id="PTHR24198:SF165">
    <property type="entry name" value="ANKYRIN REPEAT-CONTAINING PROTEIN-RELATED"/>
    <property type="match status" value="1"/>
</dbReference>
<dbReference type="STRING" id="5722.A2FR37"/>
<feature type="repeat" description="ANK" evidence="3">
    <location>
        <begin position="68"/>
        <end position="100"/>
    </location>
</feature>
<dbReference type="SMART" id="SM00248">
    <property type="entry name" value="ANK"/>
    <property type="match status" value="3"/>
</dbReference>
<name>A2FR37_TRIV3</name>
<feature type="repeat" description="ANK" evidence="3">
    <location>
        <begin position="105"/>
        <end position="133"/>
    </location>
</feature>
<accession>A2FR37</accession>
<keyword evidence="1" id="KW-0677">Repeat</keyword>
<dbReference type="SMR" id="A2FR37"/>
<dbReference type="KEGG" id="tva:4750339"/>
<dbReference type="SUPFAM" id="SSF48403">
    <property type="entry name" value="Ankyrin repeat"/>
    <property type="match status" value="1"/>
</dbReference>
<dbReference type="InterPro" id="IPR036770">
    <property type="entry name" value="Ankyrin_rpt-contain_sf"/>
</dbReference>
<dbReference type="AlphaFoldDB" id="A2FR37"/>
<evidence type="ECO:0000313" key="4">
    <source>
        <dbReference type="EMBL" id="EAX92626.1"/>
    </source>
</evidence>
<keyword evidence="5" id="KW-1185">Reference proteome</keyword>
<evidence type="ECO:0000313" key="5">
    <source>
        <dbReference type="Proteomes" id="UP000001542"/>
    </source>
</evidence>